<dbReference type="Gene3D" id="3.90.550.10">
    <property type="entry name" value="Spore Coat Polysaccharide Biosynthesis Protein SpsA, Chain A"/>
    <property type="match status" value="1"/>
</dbReference>
<sequence length="310" mass="36404">MLTTPVLFIVYKRLDTTTKVFNAIKAARPAKLFVAADGPKNADEEERCRLVRDIATQVDWPCELHTLFHNRNIGVARGGFEAITWFFNNVEQGIILEDDCLPDISFFEFCEILLNKYVYDHSIFAISGTNLLNEGWLSNKQSYHFGHGGVWGWATWRRAWQLYDFDMPDWKDKTNQKKIRKAMGNTNWFDIYYKDLYQWAYDKEIGAWDLQWLHCIFNNGGRMINPSVNLVKNIGFGPEASNTVGADSPYATLELKQMTFPLKDPKKIKIDKKYLRATFKYVFEHNKSLERKLKSWIRLYLNRFKNIKTH</sequence>
<dbReference type="SUPFAM" id="SSF53448">
    <property type="entry name" value="Nucleotide-diphospho-sugar transferases"/>
    <property type="match status" value="1"/>
</dbReference>
<accession>A0ABR9XG95</accession>
<protein>
    <recommendedName>
        <fullName evidence="3">Nucleotide-diphospho-sugar transferase</fullName>
    </recommendedName>
</protein>
<reference evidence="1 2" key="1">
    <citation type="submission" date="2020-10" db="EMBL/GenBank/DDBJ databases">
        <title>Mucilaginibacter mali sp. nov., isolated from rhizosphere soil of apple orchard.</title>
        <authorList>
            <person name="Lee J.-S."/>
            <person name="Kim H.S."/>
            <person name="Kim J.-S."/>
        </authorList>
    </citation>
    <scope>NUCLEOTIDE SEQUENCE [LARGE SCALE GENOMIC DNA]</scope>
    <source>
        <strain evidence="1 2">KCTC 23157</strain>
    </source>
</reference>
<dbReference type="InterPro" id="IPR029044">
    <property type="entry name" value="Nucleotide-diphossugar_trans"/>
</dbReference>
<name>A0ABR9XG95_9SPHI</name>
<dbReference type="RefSeq" id="WP_194105379.1">
    <property type="nucleotide sequence ID" value="NZ_JADFFM010000001.1"/>
</dbReference>
<organism evidence="1 2">
    <name type="scientific">Mucilaginibacter boryungensis</name>
    <dbReference type="NCBI Taxonomy" id="768480"/>
    <lineage>
        <taxon>Bacteria</taxon>
        <taxon>Pseudomonadati</taxon>
        <taxon>Bacteroidota</taxon>
        <taxon>Sphingobacteriia</taxon>
        <taxon>Sphingobacteriales</taxon>
        <taxon>Sphingobacteriaceae</taxon>
        <taxon>Mucilaginibacter</taxon>
    </lineage>
</organism>
<comment type="caution">
    <text evidence="1">The sequence shown here is derived from an EMBL/GenBank/DDBJ whole genome shotgun (WGS) entry which is preliminary data.</text>
</comment>
<dbReference type="EMBL" id="JADFFM010000001">
    <property type="protein sequence ID" value="MBE9666004.1"/>
    <property type="molecule type" value="Genomic_DNA"/>
</dbReference>
<gene>
    <name evidence="1" type="ORF">IRJ18_06495</name>
</gene>
<keyword evidence="2" id="KW-1185">Reference proteome</keyword>
<evidence type="ECO:0000313" key="1">
    <source>
        <dbReference type="EMBL" id="MBE9666004.1"/>
    </source>
</evidence>
<proteinExistence type="predicted"/>
<evidence type="ECO:0000313" key="2">
    <source>
        <dbReference type="Proteomes" id="UP000632774"/>
    </source>
</evidence>
<evidence type="ECO:0008006" key="3">
    <source>
        <dbReference type="Google" id="ProtNLM"/>
    </source>
</evidence>
<dbReference type="Proteomes" id="UP000632774">
    <property type="component" value="Unassembled WGS sequence"/>
</dbReference>